<proteinExistence type="predicted"/>
<evidence type="ECO:0000313" key="2">
    <source>
        <dbReference type="EMBL" id="STO25640.1"/>
    </source>
</evidence>
<dbReference type="RefSeq" id="WP_058467150.1">
    <property type="nucleotide sequence ID" value="NZ_CAAAIV010000079.1"/>
</dbReference>
<protein>
    <submittedName>
        <fullName evidence="2">Uncharacterized protein</fullName>
    </submittedName>
</protein>
<gene>
    <name evidence="2" type="ORF">NCTC11401_02477</name>
    <name evidence="1" type="ORF">SAMN05421777_11558</name>
</gene>
<dbReference type="Proteomes" id="UP000254374">
    <property type="component" value="Unassembled WGS sequence"/>
</dbReference>
<dbReference type="EMBL" id="UGGV01000001">
    <property type="protein sequence ID" value="STO25640.1"/>
    <property type="molecule type" value="Genomic_DNA"/>
</dbReference>
<reference evidence="1 3" key="1">
    <citation type="submission" date="2017-01" db="EMBL/GenBank/DDBJ databases">
        <authorList>
            <person name="Varghese N."/>
            <person name="Submissions S."/>
        </authorList>
    </citation>
    <scope>NUCLEOTIDE SEQUENCE [LARGE SCALE GENOMIC DNA]</scope>
    <source>
        <strain evidence="1 3">ATCC 33342</strain>
    </source>
</reference>
<evidence type="ECO:0000313" key="4">
    <source>
        <dbReference type="Proteomes" id="UP000254374"/>
    </source>
</evidence>
<sequence>MKLKPNYFKESKPITSFKWVMDNCTVKVITEEQRDFINSKEGQKLMDQLFDSKNQDQYFKIAYQIEEIMESLSGGYKSSLCYQ</sequence>
<keyword evidence="3" id="KW-1185">Reference proteome</keyword>
<name>A0A377GLD2_9GAMM</name>
<dbReference type="STRING" id="464.Lgor_0641"/>
<evidence type="ECO:0000313" key="1">
    <source>
        <dbReference type="EMBL" id="SIR55985.1"/>
    </source>
</evidence>
<reference evidence="2 4" key="2">
    <citation type="submission" date="2018-06" db="EMBL/GenBank/DDBJ databases">
        <authorList>
            <consortium name="Pathogen Informatics"/>
            <person name="Doyle S."/>
        </authorList>
    </citation>
    <scope>NUCLEOTIDE SEQUENCE [LARGE SCALE GENOMIC DNA]</scope>
    <source>
        <strain evidence="2 4">NCTC11401</strain>
    </source>
</reference>
<dbReference type="OrthoDB" id="5657141at2"/>
<dbReference type="Proteomes" id="UP000186808">
    <property type="component" value="Unassembled WGS sequence"/>
</dbReference>
<dbReference type="AlphaFoldDB" id="A0A377GLD2"/>
<evidence type="ECO:0000313" key="3">
    <source>
        <dbReference type="Proteomes" id="UP000186808"/>
    </source>
</evidence>
<organism evidence="2 4">
    <name type="scientific">Fluoribacter gormanii</name>
    <dbReference type="NCBI Taxonomy" id="464"/>
    <lineage>
        <taxon>Bacteria</taxon>
        <taxon>Pseudomonadati</taxon>
        <taxon>Pseudomonadota</taxon>
        <taxon>Gammaproteobacteria</taxon>
        <taxon>Legionellales</taxon>
        <taxon>Legionellaceae</taxon>
        <taxon>Fluoribacter</taxon>
    </lineage>
</organism>
<dbReference type="EMBL" id="FTNL01000015">
    <property type="protein sequence ID" value="SIR55985.1"/>
    <property type="molecule type" value="Genomic_DNA"/>
</dbReference>
<accession>A0A377GLD2</accession>